<reference evidence="1" key="2">
    <citation type="journal article" date="2020" name="Nat. Commun.">
        <title>Large-scale genome sequencing of mycorrhizal fungi provides insights into the early evolution of symbiotic traits.</title>
        <authorList>
            <person name="Miyauchi S."/>
            <person name="Kiss E."/>
            <person name="Kuo A."/>
            <person name="Drula E."/>
            <person name="Kohler A."/>
            <person name="Sanchez-Garcia M."/>
            <person name="Morin E."/>
            <person name="Andreopoulos B."/>
            <person name="Barry K.W."/>
            <person name="Bonito G."/>
            <person name="Buee M."/>
            <person name="Carver A."/>
            <person name="Chen C."/>
            <person name="Cichocki N."/>
            <person name="Clum A."/>
            <person name="Culley D."/>
            <person name="Crous P.W."/>
            <person name="Fauchery L."/>
            <person name="Girlanda M."/>
            <person name="Hayes R.D."/>
            <person name="Keri Z."/>
            <person name="LaButti K."/>
            <person name="Lipzen A."/>
            <person name="Lombard V."/>
            <person name="Magnuson J."/>
            <person name="Maillard F."/>
            <person name="Murat C."/>
            <person name="Nolan M."/>
            <person name="Ohm R.A."/>
            <person name="Pangilinan J."/>
            <person name="Pereira M.F."/>
            <person name="Perotto S."/>
            <person name="Peter M."/>
            <person name="Pfister S."/>
            <person name="Riley R."/>
            <person name="Sitrit Y."/>
            <person name="Stielow J.B."/>
            <person name="Szollosi G."/>
            <person name="Zifcakova L."/>
            <person name="Stursova M."/>
            <person name="Spatafora J.W."/>
            <person name="Tedersoo L."/>
            <person name="Vaario L.M."/>
            <person name="Yamada A."/>
            <person name="Yan M."/>
            <person name="Wang P."/>
            <person name="Xu J."/>
            <person name="Bruns T."/>
            <person name="Baldrian P."/>
            <person name="Vilgalys R."/>
            <person name="Dunand C."/>
            <person name="Henrissat B."/>
            <person name="Grigoriev I.V."/>
            <person name="Hibbett D."/>
            <person name="Nagy L.G."/>
            <person name="Martin F.M."/>
        </authorList>
    </citation>
    <scope>NUCLEOTIDE SEQUENCE</scope>
    <source>
        <strain evidence="1">P2</strain>
    </source>
</reference>
<keyword evidence="2" id="KW-1185">Reference proteome</keyword>
<dbReference type="Proteomes" id="UP000886501">
    <property type="component" value="Unassembled WGS sequence"/>
</dbReference>
<evidence type="ECO:0000313" key="2">
    <source>
        <dbReference type="Proteomes" id="UP000886501"/>
    </source>
</evidence>
<proteinExistence type="predicted"/>
<protein>
    <submittedName>
        <fullName evidence="1">Uncharacterized protein</fullName>
    </submittedName>
</protein>
<organism evidence="1 2">
    <name type="scientific">Thelephora ganbajun</name>
    <name type="common">Ganba fungus</name>
    <dbReference type="NCBI Taxonomy" id="370292"/>
    <lineage>
        <taxon>Eukaryota</taxon>
        <taxon>Fungi</taxon>
        <taxon>Dikarya</taxon>
        <taxon>Basidiomycota</taxon>
        <taxon>Agaricomycotina</taxon>
        <taxon>Agaricomycetes</taxon>
        <taxon>Thelephorales</taxon>
        <taxon>Thelephoraceae</taxon>
        <taxon>Thelephora</taxon>
    </lineage>
</organism>
<reference evidence="1" key="1">
    <citation type="submission" date="2019-10" db="EMBL/GenBank/DDBJ databases">
        <authorList>
            <consortium name="DOE Joint Genome Institute"/>
            <person name="Kuo A."/>
            <person name="Miyauchi S."/>
            <person name="Kiss E."/>
            <person name="Drula E."/>
            <person name="Kohler A."/>
            <person name="Sanchez-Garcia M."/>
            <person name="Andreopoulos B."/>
            <person name="Barry K.W."/>
            <person name="Bonito G."/>
            <person name="Buee M."/>
            <person name="Carver A."/>
            <person name="Chen C."/>
            <person name="Cichocki N."/>
            <person name="Clum A."/>
            <person name="Culley D."/>
            <person name="Crous P.W."/>
            <person name="Fauchery L."/>
            <person name="Girlanda M."/>
            <person name="Hayes R."/>
            <person name="Keri Z."/>
            <person name="Labutti K."/>
            <person name="Lipzen A."/>
            <person name="Lombard V."/>
            <person name="Magnuson J."/>
            <person name="Maillard F."/>
            <person name="Morin E."/>
            <person name="Murat C."/>
            <person name="Nolan M."/>
            <person name="Ohm R."/>
            <person name="Pangilinan J."/>
            <person name="Pereira M."/>
            <person name="Perotto S."/>
            <person name="Peter M."/>
            <person name="Riley R."/>
            <person name="Sitrit Y."/>
            <person name="Stielow B."/>
            <person name="Szollosi G."/>
            <person name="Zifcakova L."/>
            <person name="Stursova M."/>
            <person name="Spatafora J.W."/>
            <person name="Tedersoo L."/>
            <person name="Vaario L.-M."/>
            <person name="Yamada A."/>
            <person name="Yan M."/>
            <person name="Wang P."/>
            <person name="Xu J."/>
            <person name="Bruns T."/>
            <person name="Baldrian P."/>
            <person name="Vilgalys R."/>
            <person name="Henrissat B."/>
            <person name="Grigoriev I.V."/>
            <person name="Hibbett D."/>
            <person name="Nagy L.G."/>
            <person name="Martin F.M."/>
        </authorList>
    </citation>
    <scope>NUCLEOTIDE SEQUENCE</scope>
    <source>
        <strain evidence="1">P2</strain>
    </source>
</reference>
<accession>A0ACB6YZR1</accession>
<dbReference type="EMBL" id="MU118400">
    <property type="protein sequence ID" value="KAF9642630.1"/>
    <property type="molecule type" value="Genomic_DNA"/>
</dbReference>
<comment type="caution">
    <text evidence="1">The sequence shown here is derived from an EMBL/GenBank/DDBJ whole genome shotgun (WGS) entry which is preliminary data.</text>
</comment>
<evidence type="ECO:0000313" key="1">
    <source>
        <dbReference type="EMBL" id="KAF9642630.1"/>
    </source>
</evidence>
<gene>
    <name evidence="1" type="ORF">BDM02DRAFT_3132960</name>
</gene>
<sequence length="221" mass="24178">MCHCNDSPISGSGAAPSFESLPGSTQETAPSPTVEVKVETPVVAPVENVVPIPVHPPRPMVPRTVVESSTTLQSILEEEGETKDRIIWVWQGRGAIGSNRVPRDYHPYRKALGQRHPNYSCWLGVEQELRSKLRRAHRGNDSGAARDSESGSKGLSDAERDEGSDANAKLDSGELQLVFPISQMEFDSLLSGEIEAEVHLVVEQEVVCSGAQDDELEYFEE</sequence>
<name>A0ACB6YZR1_THEGA</name>